<accession>A4WYB0</accession>
<feature type="domain" description="Transposase for insertion sequence element IS21-like C-terminal" evidence="1">
    <location>
        <begin position="2"/>
        <end position="58"/>
    </location>
</feature>
<geneLocation type="plasmid" evidence="2">
    <name>pRSPA01</name>
</geneLocation>
<evidence type="ECO:0000259" key="1">
    <source>
        <dbReference type="Pfam" id="PF22483"/>
    </source>
</evidence>
<evidence type="ECO:0000313" key="2">
    <source>
        <dbReference type="EMBL" id="ABP72374.1"/>
    </source>
</evidence>
<dbReference type="BioCyc" id="RSPH349102:G1G8M-3608-MONOMER"/>
<sequence>MTSDCSVEVDGNAYSAPWTLIGERVTVIVAGADLRVQHAGQDVARHALRSGRHGRVADPAHFAGIGRRKAICPMPEVPTLLRPLSEYDAVAGGAW</sequence>
<reference evidence="2" key="1">
    <citation type="submission" date="2007-04" db="EMBL/GenBank/DDBJ databases">
        <title>Complete sequence of plasmid pRSPA01 of Rhodobacter sphaeroides ATCC 17025.</title>
        <authorList>
            <consortium name="US DOE Joint Genome Institute"/>
            <person name="Copeland A."/>
            <person name="Lucas S."/>
            <person name="Lapidus A."/>
            <person name="Barry K."/>
            <person name="Detter J.C."/>
            <person name="Glavina del Rio T."/>
            <person name="Hammon N."/>
            <person name="Israni S."/>
            <person name="Dalin E."/>
            <person name="Tice H."/>
            <person name="Pitluck S."/>
            <person name="Chertkov O."/>
            <person name="Brettin T."/>
            <person name="Bruce D."/>
            <person name="Han C."/>
            <person name="Schmutz J."/>
            <person name="Larimer F."/>
            <person name="Land M."/>
            <person name="Hauser L."/>
            <person name="Kyrpides N."/>
            <person name="Kim E."/>
            <person name="Richardson P."/>
            <person name="Mackenzie C."/>
            <person name="Choudhary M."/>
            <person name="Donohue T.J."/>
            <person name="Kaplan S."/>
        </authorList>
    </citation>
    <scope>NUCLEOTIDE SEQUENCE [LARGE SCALE GENOMIC DNA]</scope>
    <source>
        <strain evidence="2">ATCC 17025</strain>
        <plasmid evidence="2">pRSPA01</plasmid>
    </source>
</reference>
<dbReference type="AlphaFoldDB" id="A4WYB0"/>
<dbReference type="HOGENOM" id="CLU_2370968_0_0_5"/>
<dbReference type="KEGG" id="rsq:Rsph17025_3502"/>
<keyword evidence="2" id="KW-0614">Plasmid</keyword>
<dbReference type="InterPro" id="IPR054353">
    <property type="entry name" value="IstA-like_C"/>
</dbReference>
<dbReference type="PANTHER" id="PTHR35004:SF7">
    <property type="entry name" value="INTEGRASE PROTEIN"/>
    <property type="match status" value="1"/>
</dbReference>
<dbReference type="Pfam" id="PF22483">
    <property type="entry name" value="Mu-transpos_C_2"/>
    <property type="match status" value="1"/>
</dbReference>
<dbReference type="EMBL" id="CP000662">
    <property type="protein sequence ID" value="ABP72374.1"/>
    <property type="molecule type" value="Genomic_DNA"/>
</dbReference>
<dbReference type="PANTHER" id="PTHR35004">
    <property type="entry name" value="TRANSPOSASE RV3428C-RELATED"/>
    <property type="match status" value="1"/>
</dbReference>
<name>A4WYB0_CERS5</name>
<gene>
    <name evidence="2" type="ordered locus">Rsph17025_3502</name>
</gene>
<protein>
    <recommendedName>
        <fullName evidence="1">Transposase for insertion sequence element IS21-like C-terminal domain-containing protein</fullName>
    </recommendedName>
</protein>
<organism evidence="2">
    <name type="scientific">Cereibacter sphaeroides (strain ATCC 17025 / ATH 2.4.3)</name>
    <name type="common">Rhodobacter sphaeroides</name>
    <dbReference type="NCBI Taxonomy" id="349102"/>
    <lineage>
        <taxon>Bacteria</taxon>
        <taxon>Pseudomonadati</taxon>
        <taxon>Pseudomonadota</taxon>
        <taxon>Alphaproteobacteria</taxon>
        <taxon>Rhodobacterales</taxon>
        <taxon>Paracoccaceae</taxon>
        <taxon>Cereibacter</taxon>
    </lineage>
</organism>
<proteinExistence type="predicted"/>